<protein>
    <submittedName>
        <fullName evidence="1">Heptaprenyl diphosphate synthase</fullName>
    </submittedName>
</protein>
<dbReference type="OrthoDB" id="2417886at2"/>
<dbReference type="InterPro" id="IPR009920">
    <property type="entry name" value="HEPPP_synth_su1"/>
</dbReference>
<sequence length="257" mass="30001">MKVYELERVIASLKEELAGVVNHPYILKFIERPEIDEDKLMLLYFMLNEQKIEQKDQYILPIMLVQIALDTHDTVSQVNLINEQAYKNQQLTVLAGDYYSSLYYYFLSQINDIKMIRVLAGAIQEINEKKMNYHHDQNQSIDEIIEQVSIIESGLLQKVAKHFNLSLWQNVCKEYLLARKLVLERNRLLQKEASIFLGKVENVHHTLEKLKPSLTNNLVNELDGRIQKCLVKLDNLLIDQLSSVREMLKKKASVQSN</sequence>
<proteinExistence type="predicted"/>
<dbReference type="GO" id="GO:0009234">
    <property type="term" value="P:menaquinone biosynthetic process"/>
    <property type="evidence" value="ECO:0007669"/>
    <property type="project" value="InterPro"/>
</dbReference>
<dbReference type="Pfam" id="PF07307">
    <property type="entry name" value="HEPPP_synt_1"/>
    <property type="match status" value="1"/>
</dbReference>
<dbReference type="EMBL" id="QOCW01000005">
    <property type="protein sequence ID" value="RBW70285.1"/>
    <property type="molecule type" value="Genomic_DNA"/>
</dbReference>
<organism evidence="1 2">
    <name type="scientific">Bacillus taeanensis</name>
    <dbReference type="NCBI Taxonomy" id="273032"/>
    <lineage>
        <taxon>Bacteria</taxon>
        <taxon>Bacillati</taxon>
        <taxon>Bacillota</taxon>
        <taxon>Bacilli</taxon>
        <taxon>Bacillales</taxon>
        <taxon>Bacillaceae</taxon>
        <taxon>Bacillus</taxon>
    </lineage>
</organism>
<gene>
    <name evidence="1" type="ORF">DS031_06855</name>
</gene>
<dbReference type="Proteomes" id="UP000253314">
    <property type="component" value="Unassembled WGS sequence"/>
</dbReference>
<comment type="caution">
    <text evidence="1">The sequence shown here is derived from an EMBL/GenBank/DDBJ whole genome shotgun (WGS) entry which is preliminary data.</text>
</comment>
<accession>A0A366XYR3</accession>
<dbReference type="RefSeq" id="WP_113805191.1">
    <property type="nucleotide sequence ID" value="NZ_QOCW01000005.1"/>
</dbReference>
<reference evidence="1 2" key="1">
    <citation type="submission" date="2018-07" db="EMBL/GenBank/DDBJ databases">
        <title>Lottiidibacillus patelloidae gen. nov., sp. nov., isolated from the intestinal tract of a marine limpet and the reclassification of B. taeanensis BH030017T, B. algicola KMM 3737T and B. hwajinpoensis SW-72T as genus Lottiidibacillus.</title>
        <authorList>
            <person name="Liu R."/>
            <person name="Huang Z."/>
        </authorList>
    </citation>
    <scope>NUCLEOTIDE SEQUENCE [LARGE SCALE GENOMIC DNA]</scope>
    <source>
        <strain evidence="1 2">BH030017</strain>
    </source>
</reference>
<name>A0A366XYR3_9BACI</name>
<keyword evidence="2" id="KW-1185">Reference proteome</keyword>
<evidence type="ECO:0000313" key="2">
    <source>
        <dbReference type="Proteomes" id="UP000253314"/>
    </source>
</evidence>
<dbReference type="Gene3D" id="1.20.120.1450">
    <property type="match status" value="1"/>
</dbReference>
<evidence type="ECO:0000313" key="1">
    <source>
        <dbReference type="EMBL" id="RBW70285.1"/>
    </source>
</evidence>
<dbReference type="AlphaFoldDB" id="A0A366XYR3"/>